<gene>
    <name evidence="1" type="ORF">JOD17_002353</name>
</gene>
<proteinExistence type="predicted"/>
<keyword evidence="2" id="KW-1185">Reference proteome</keyword>
<comment type="caution">
    <text evidence="1">The sequence shown here is derived from an EMBL/GenBank/DDBJ whole genome shotgun (WGS) entry which is preliminary data.</text>
</comment>
<name>A0ABS2PCU7_9BACL</name>
<evidence type="ECO:0000313" key="1">
    <source>
        <dbReference type="EMBL" id="MBM7633259.1"/>
    </source>
</evidence>
<dbReference type="EMBL" id="JAFBEC010000006">
    <property type="protein sequence ID" value="MBM7633259.1"/>
    <property type="molecule type" value="Genomic_DNA"/>
</dbReference>
<reference evidence="1 2" key="1">
    <citation type="submission" date="2021-01" db="EMBL/GenBank/DDBJ databases">
        <title>Genomic Encyclopedia of Type Strains, Phase IV (KMG-IV): sequencing the most valuable type-strain genomes for metagenomic binning, comparative biology and taxonomic classification.</title>
        <authorList>
            <person name="Goeker M."/>
        </authorList>
    </citation>
    <scope>NUCLEOTIDE SEQUENCE [LARGE SCALE GENOMIC DNA]</scope>
    <source>
        <strain evidence="1 2">DSM 25540</strain>
    </source>
</reference>
<protein>
    <submittedName>
        <fullName evidence="1">Uncharacterized protein</fullName>
    </submittedName>
</protein>
<organism evidence="1 2">
    <name type="scientific">Geomicrobium sediminis</name>
    <dbReference type="NCBI Taxonomy" id="1347788"/>
    <lineage>
        <taxon>Bacteria</taxon>
        <taxon>Bacillati</taxon>
        <taxon>Bacillota</taxon>
        <taxon>Bacilli</taxon>
        <taxon>Bacillales</taxon>
        <taxon>Geomicrobium</taxon>
    </lineage>
</organism>
<sequence>MYLVVERQKNNQRVHEELIYWRKANHIHRWFIEHVQSHCDDCKVYPVNQTQLRALMNQCEQTLLHYDQPERYLPTLYGPFFGSIDYDDLYFLEILRTKELLHVILTAFSFDQEPRILYSSSW</sequence>
<dbReference type="RefSeq" id="WP_204697854.1">
    <property type="nucleotide sequence ID" value="NZ_JAFBEC010000006.1"/>
</dbReference>
<accession>A0ABS2PCU7</accession>
<evidence type="ECO:0000313" key="2">
    <source>
        <dbReference type="Proteomes" id="UP000741863"/>
    </source>
</evidence>
<dbReference type="Proteomes" id="UP000741863">
    <property type="component" value="Unassembled WGS sequence"/>
</dbReference>